<gene>
    <name evidence="9" type="ORF">H9627_12175</name>
</gene>
<keyword evidence="7 8" id="KW-0472">Membrane</keyword>
<dbReference type="RefSeq" id="WP_191734305.1">
    <property type="nucleotide sequence ID" value="NZ_JACSPR010000010.1"/>
</dbReference>
<sequence length="247" mass="25045">MGAAAIFGIVLLGACIQRVSGMGLGLVAAPILAVLLGPVEGILVSNVLAVINASMTTVVRRRDVDWRQFALISPVLVVGAVPAAWLLTVADTPVLLASVGVLMLCALGLSTFGQSHIPPVRTKAAPLIAGVAAGFMNTLAAIAAPALTVYAQATRWEQRSFSATLQPIFLVAGIVSVAVKVLGGAADLNNTDVWVWPAGIGGMICGIILGSLLSTRIPTSTARRVALTIATAGAVVVLVRGISGLIG</sequence>
<feature type="transmembrane region" description="Helical" evidence="8">
    <location>
        <begin position="69"/>
        <end position="87"/>
    </location>
</feature>
<evidence type="ECO:0000256" key="1">
    <source>
        <dbReference type="ARBA" id="ARBA00004651"/>
    </source>
</evidence>
<comment type="caution">
    <text evidence="9">The sequence shown here is derived from an EMBL/GenBank/DDBJ whole genome shotgun (WGS) entry which is preliminary data.</text>
</comment>
<comment type="similarity">
    <text evidence="2 8">Belongs to the 4-toluene sulfonate uptake permease (TSUP) (TC 2.A.102) family.</text>
</comment>
<feature type="transmembrane region" description="Helical" evidence="8">
    <location>
        <begin position="194"/>
        <end position="213"/>
    </location>
</feature>
<comment type="subcellular location">
    <subcellularLocation>
        <location evidence="1 8">Cell membrane</location>
        <topology evidence="1 8">Multi-pass membrane protein</topology>
    </subcellularLocation>
</comment>
<dbReference type="PANTHER" id="PTHR30269">
    <property type="entry name" value="TRANSMEMBRANE PROTEIN YFCA"/>
    <property type="match status" value="1"/>
</dbReference>
<dbReference type="Proteomes" id="UP000650224">
    <property type="component" value="Unassembled WGS sequence"/>
</dbReference>
<name>A0A8I0HJ89_9CORY</name>
<keyword evidence="5 8" id="KW-0812">Transmembrane</keyword>
<dbReference type="EMBL" id="JACSPR010000010">
    <property type="protein sequence ID" value="MBD8031063.1"/>
    <property type="molecule type" value="Genomic_DNA"/>
</dbReference>
<protein>
    <recommendedName>
        <fullName evidence="8">Probable membrane transporter protein</fullName>
    </recommendedName>
</protein>
<reference evidence="9 10" key="1">
    <citation type="submission" date="2020-08" db="EMBL/GenBank/DDBJ databases">
        <title>A Genomic Blueprint of the Chicken Gut Microbiome.</title>
        <authorList>
            <person name="Gilroy R."/>
            <person name="Ravi A."/>
            <person name="Getino M."/>
            <person name="Pursley I."/>
            <person name="Horton D.L."/>
            <person name="Alikhan N.-F."/>
            <person name="Baker D."/>
            <person name="Gharbi K."/>
            <person name="Hall N."/>
            <person name="Watson M."/>
            <person name="Adriaenssens E.M."/>
            <person name="Foster-Nyarko E."/>
            <person name="Jarju S."/>
            <person name="Secka A."/>
            <person name="Antonio M."/>
            <person name="Oren A."/>
            <person name="Chaudhuri R."/>
            <person name="La Ragione R.M."/>
            <person name="Hildebrand F."/>
            <person name="Pallen M.J."/>
        </authorList>
    </citation>
    <scope>NUCLEOTIDE SEQUENCE [LARGE SCALE GENOMIC DNA]</scope>
    <source>
        <strain evidence="9 10">Sa1YVA5</strain>
    </source>
</reference>
<evidence type="ECO:0000313" key="9">
    <source>
        <dbReference type="EMBL" id="MBD8031063.1"/>
    </source>
</evidence>
<evidence type="ECO:0000256" key="5">
    <source>
        <dbReference type="ARBA" id="ARBA00022692"/>
    </source>
</evidence>
<evidence type="ECO:0000256" key="4">
    <source>
        <dbReference type="ARBA" id="ARBA00022475"/>
    </source>
</evidence>
<keyword evidence="4 8" id="KW-1003">Cell membrane</keyword>
<proteinExistence type="inferred from homology"/>
<dbReference type="InterPro" id="IPR052017">
    <property type="entry name" value="TSUP"/>
</dbReference>
<feature type="transmembrane region" description="Helical" evidence="8">
    <location>
        <begin position="163"/>
        <end position="182"/>
    </location>
</feature>
<evidence type="ECO:0000313" key="10">
    <source>
        <dbReference type="Proteomes" id="UP000650224"/>
    </source>
</evidence>
<evidence type="ECO:0000256" key="6">
    <source>
        <dbReference type="ARBA" id="ARBA00022989"/>
    </source>
</evidence>
<evidence type="ECO:0000256" key="2">
    <source>
        <dbReference type="ARBA" id="ARBA00009142"/>
    </source>
</evidence>
<feature type="transmembrane region" description="Helical" evidence="8">
    <location>
        <begin position="124"/>
        <end position="151"/>
    </location>
</feature>
<evidence type="ECO:0000256" key="3">
    <source>
        <dbReference type="ARBA" id="ARBA00022448"/>
    </source>
</evidence>
<dbReference type="PANTHER" id="PTHR30269:SF37">
    <property type="entry name" value="MEMBRANE TRANSPORTER PROTEIN"/>
    <property type="match status" value="1"/>
</dbReference>
<organism evidence="9 10">
    <name type="scientific">Corynebacterium gallinarum</name>
    <dbReference type="NCBI Taxonomy" id="2762214"/>
    <lineage>
        <taxon>Bacteria</taxon>
        <taxon>Bacillati</taxon>
        <taxon>Actinomycetota</taxon>
        <taxon>Actinomycetes</taxon>
        <taxon>Mycobacteriales</taxon>
        <taxon>Corynebacteriaceae</taxon>
        <taxon>Corynebacterium</taxon>
    </lineage>
</organism>
<evidence type="ECO:0000256" key="7">
    <source>
        <dbReference type="ARBA" id="ARBA00023136"/>
    </source>
</evidence>
<accession>A0A8I0HJ89</accession>
<keyword evidence="6 8" id="KW-1133">Transmembrane helix</keyword>
<dbReference type="AlphaFoldDB" id="A0A8I0HJ89"/>
<feature type="transmembrane region" description="Helical" evidence="8">
    <location>
        <begin position="94"/>
        <end position="112"/>
    </location>
</feature>
<evidence type="ECO:0000256" key="8">
    <source>
        <dbReference type="RuleBase" id="RU363041"/>
    </source>
</evidence>
<keyword evidence="10" id="KW-1185">Reference proteome</keyword>
<keyword evidence="3" id="KW-0813">Transport</keyword>
<dbReference type="Pfam" id="PF01925">
    <property type="entry name" value="TauE"/>
    <property type="match status" value="1"/>
</dbReference>
<feature type="transmembrane region" description="Helical" evidence="8">
    <location>
        <begin position="225"/>
        <end position="246"/>
    </location>
</feature>
<dbReference type="InterPro" id="IPR002781">
    <property type="entry name" value="TM_pro_TauE-like"/>
</dbReference>
<dbReference type="GO" id="GO:0005886">
    <property type="term" value="C:plasma membrane"/>
    <property type="evidence" value="ECO:0007669"/>
    <property type="project" value="UniProtKB-SubCell"/>
</dbReference>